<evidence type="ECO:0000256" key="5">
    <source>
        <dbReference type="RuleBase" id="RU363019"/>
    </source>
</evidence>
<feature type="domain" description="PPIase cyclophilin-type" evidence="6">
    <location>
        <begin position="17"/>
        <end position="177"/>
    </location>
</feature>
<dbReference type="KEGG" id="ctm:Cabther_A1082"/>
<dbReference type="PANTHER" id="PTHR45625">
    <property type="entry name" value="PEPTIDYL-PROLYL CIS-TRANS ISOMERASE-RELATED"/>
    <property type="match status" value="1"/>
</dbReference>
<evidence type="ECO:0000256" key="3">
    <source>
        <dbReference type="ARBA" id="ARBA00023110"/>
    </source>
</evidence>
<accession>G2LH94</accession>
<evidence type="ECO:0000313" key="7">
    <source>
        <dbReference type="EMBL" id="AEP11836.1"/>
    </source>
</evidence>
<dbReference type="Pfam" id="PF00160">
    <property type="entry name" value="Pro_isomerase"/>
    <property type="match status" value="1"/>
</dbReference>
<comment type="catalytic activity">
    <reaction evidence="5">
        <text>[protein]-peptidylproline (omega=180) = [protein]-peptidylproline (omega=0)</text>
        <dbReference type="Rhea" id="RHEA:16237"/>
        <dbReference type="Rhea" id="RHEA-COMP:10747"/>
        <dbReference type="Rhea" id="RHEA-COMP:10748"/>
        <dbReference type="ChEBI" id="CHEBI:83833"/>
        <dbReference type="ChEBI" id="CHEBI:83834"/>
        <dbReference type="EC" id="5.2.1.8"/>
    </reaction>
</comment>
<dbReference type="PIRSF" id="PIRSF001467">
    <property type="entry name" value="Peptidylpro_ismrse"/>
    <property type="match status" value="1"/>
</dbReference>
<dbReference type="SUPFAM" id="SSF50891">
    <property type="entry name" value="Cyclophilin-like"/>
    <property type="match status" value="1"/>
</dbReference>
<dbReference type="InterPro" id="IPR044666">
    <property type="entry name" value="Cyclophilin_A-like"/>
</dbReference>
<dbReference type="PANTHER" id="PTHR45625:SF4">
    <property type="entry name" value="PEPTIDYLPROLYL ISOMERASE DOMAIN AND WD REPEAT-CONTAINING PROTEIN 1"/>
    <property type="match status" value="1"/>
</dbReference>
<dbReference type="STRING" id="981222.Cabther_A1082"/>
<evidence type="ECO:0000256" key="4">
    <source>
        <dbReference type="ARBA" id="ARBA00023235"/>
    </source>
</evidence>
<keyword evidence="4 5" id="KW-0413">Isomerase</keyword>
<reference evidence="7 8" key="1">
    <citation type="journal article" date="2012" name="Environ. Microbiol.">
        <title>Complete genome of Candidatus Chloracidobacterium thermophilum, a chlorophyll-based photoheterotroph belonging to the phylum Acidobacteria.</title>
        <authorList>
            <person name="Garcia Costas A.M."/>
            <person name="Liu Z."/>
            <person name="Tomsho L.P."/>
            <person name="Schuster S.C."/>
            <person name="Ward D.M."/>
            <person name="Bryant D.A."/>
        </authorList>
    </citation>
    <scope>NUCLEOTIDE SEQUENCE [LARGE SCALE GENOMIC DNA]</scope>
    <source>
        <strain evidence="7 8">B</strain>
    </source>
</reference>
<dbReference type="HOGENOM" id="CLU_012062_16_6_0"/>
<evidence type="ECO:0000256" key="2">
    <source>
        <dbReference type="ARBA" id="ARBA00007365"/>
    </source>
</evidence>
<dbReference type="EMBL" id="CP002514">
    <property type="protein sequence ID" value="AEP11836.1"/>
    <property type="molecule type" value="Genomic_DNA"/>
</dbReference>
<dbReference type="Proteomes" id="UP000006791">
    <property type="component" value="Chromosome 1"/>
</dbReference>
<evidence type="ECO:0000313" key="8">
    <source>
        <dbReference type="Proteomes" id="UP000006791"/>
    </source>
</evidence>
<dbReference type="InterPro" id="IPR024936">
    <property type="entry name" value="Cyclophilin-type_PPIase"/>
</dbReference>
<evidence type="ECO:0000259" key="6">
    <source>
        <dbReference type="PROSITE" id="PS50072"/>
    </source>
</evidence>
<comment type="function">
    <text evidence="1 5">PPIases accelerate the folding of proteins. It catalyzes the cis-trans isomerization of proline imidic peptide bonds in oligopeptides.</text>
</comment>
<keyword evidence="3 5" id="KW-0697">Rotamase</keyword>
<evidence type="ECO:0000256" key="1">
    <source>
        <dbReference type="ARBA" id="ARBA00002388"/>
    </source>
</evidence>
<gene>
    <name evidence="7" type="ordered locus">Cabther_A1082</name>
</gene>
<name>G2LH94_CHLTF</name>
<organism evidence="7 8">
    <name type="scientific">Chloracidobacterium thermophilum (strain B)</name>
    <dbReference type="NCBI Taxonomy" id="981222"/>
    <lineage>
        <taxon>Bacteria</taxon>
        <taxon>Pseudomonadati</taxon>
        <taxon>Acidobacteriota</taxon>
        <taxon>Terriglobia</taxon>
        <taxon>Terriglobales</taxon>
        <taxon>Acidobacteriaceae</taxon>
        <taxon>Chloracidobacterium</taxon>
    </lineage>
</organism>
<dbReference type="PROSITE" id="PS50072">
    <property type="entry name" value="CSA_PPIASE_2"/>
    <property type="match status" value="1"/>
</dbReference>
<dbReference type="AlphaFoldDB" id="G2LH94"/>
<comment type="similarity">
    <text evidence="2 5">Belongs to the cyclophilin-type PPIase family.</text>
</comment>
<proteinExistence type="inferred from homology"/>
<dbReference type="InterPro" id="IPR002130">
    <property type="entry name" value="Cyclophilin-type_PPIase_dom"/>
</dbReference>
<dbReference type="PRINTS" id="PR00153">
    <property type="entry name" value="CSAPPISMRASE"/>
</dbReference>
<dbReference type="EC" id="5.2.1.8" evidence="5"/>
<protein>
    <recommendedName>
        <fullName evidence="5">Peptidyl-prolyl cis-trans isomerase</fullName>
        <shortName evidence="5">PPIase</shortName>
        <ecNumber evidence="5">5.2.1.8</ecNumber>
    </recommendedName>
</protein>
<keyword evidence="8" id="KW-1185">Reference proteome</keyword>
<dbReference type="GO" id="GO:0003755">
    <property type="term" value="F:peptidyl-prolyl cis-trans isomerase activity"/>
    <property type="evidence" value="ECO:0007669"/>
    <property type="project" value="UniProtKB-UniRule"/>
</dbReference>
<dbReference type="CDD" id="cd00317">
    <property type="entry name" value="cyclophilin"/>
    <property type="match status" value="1"/>
</dbReference>
<dbReference type="InterPro" id="IPR029000">
    <property type="entry name" value="Cyclophilin-like_dom_sf"/>
</dbReference>
<sequence length="190" mass="20656">MLLVGSFPLTACRSSAAQSVAVIKTEFGNIVFEFFPDIAPKHTAQIQGLIRSGFYDGTAFHRVEPGSLIQGGDPNSKTGSEETWGMGRPDLPKIPAEFSALKHVRGTVSAARVANDKNSATTQFFICCRAHPEWDNQYSIFGRVIAGMNVVDIISNAPTVEGTSRPKQKITMLSVTLEPRSNYPPTPPQF</sequence>
<dbReference type="OrthoDB" id="9807797at2"/>
<dbReference type="Gene3D" id="2.40.100.10">
    <property type="entry name" value="Cyclophilin-like"/>
    <property type="match status" value="1"/>
</dbReference>